<evidence type="ECO:0000313" key="7">
    <source>
        <dbReference type="EMBL" id="KAF8412149.1"/>
    </source>
</evidence>
<dbReference type="GO" id="GO:0005886">
    <property type="term" value="C:plasma membrane"/>
    <property type="evidence" value="ECO:0007669"/>
    <property type="project" value="TreeGrafter"/>
</dbReference>
<feature type="signal peptide" evidence="5">
    <location>
        <begin position="1"/>
        <end position="24"/>
    </location>
</feature>
<dbReference type="InterPro" id="IPR028871">
    <property type="entry name" value="BlueCu_1_BS"/>
</dbReference>
<dbReference type="InterPro" id="IPR039391">
    <property type="entry name" value="Phytocyanin-like"/>
</dbReference>
<evidence type="ECO:0000256" key="1">
    <source>
        <dbReference type="ARBA" id="ARBA00022723"/>
    </source>
</evidence>
<dbReference type="SUPFAM" id="SSF49503">
    <property type="entry name" value="Cupredoxins"/>
    <property type="match status" value="1"/>
</dbReference>
<reference evidence="7 8" key="1">
    <citation type="submission" date="2020-04" db="EMBL/GenBank/DDBJ databases">
        <title>Plant Genome Project.</title>
        <authorList>
            <person name="Zhang R.-G."/>
        </authorList>
    </citation>
    <scope>NUCLEOTIDE SEQUENCE [LARGE SCALE GENOMIC DNA]</scope>
    <source>
        <strain evidence="7">YNK0</strain>
        <tissue evidence="7">Leaf</tissue>
    </source>
</reference>
<dbReference type="OrthoDB" id="1916408at2759"/>
<dbReference type="GO" id="GO:0046872">
    <property type="term" value="F:metal ion binding"/>
    <property type="evidence" value="ECO:0007669"/>
    <property type="project" value="UniProtKB-KW"/>
</dbReference>
<feature type="chain" id="PRO_5032681835" description="Phytocyanin domain-containing protein" evidence="5">
    <location>
        <begin position="25"/>
        <end position="183"/>
    </location>
</feature>
<dbReference type="GO" id="GO:0009055">
    <property type="term" value="F:electron transfer activity"/>
    <property type="evidence" value="ECO:0007669"/>
    <property type="project" value="InterPro"/>
</dbReference>
<dbReference type="AlphaFoldDB" id="A0A834ZR25"/>
<dbReference type="Gene3D" id="2.60.40.420">
    <property type="entry name" value="Cupredoxins - blue copper proteins"/>
    <property type="match status" value="1"/>
</dbReference>
<dbReference type="EMBL" id="JABCRI010000001">
    <property type="protein sequence ID" value="KAF8412149.1"/>
    <property type="molecule type" value="Genomic_DNA"/>
</dbReference>
<dbReference type="PANTHER" id="PTHR33021:SF264">
    <property type="entry name" value="OS05G0570900 PROTEIN"/>
    <property type="match status" value="1"/>
</dbReference>
<organism evidence="7 8">
    <name type="scientific">Tetracentron sinense</name>
    <name type="common">Spur-leaf</name>
    <dbReference type="NCBI Taxonomy" id="13715"/>
    <lineage>
        <taxon>Eukaryota</taxon>
        <taxon>Viridiplantae</taxon>
        <taxon>Streptophyta</taxon>
        <taxon>Embryophyta</taxon>
        <taxon>Tracheophyta</taxon>
        <taxon>Spermatophyta</taxon>
        <taxon>Magnoliopsida</taxon>
        <taxon>Trochodendrales</taxon>
        <taxon>Trochodendraceae</taxon>
        <taxon>Tetracentron</taxon>
    </lineage>
</organism>
<evidence type="ECO:0000256" key="2">
    <source>
        <dbReference type="ARBA" id="ARBA00023008"/>
    </source>
</evidence>
<evidence type="ECO:0000313" key="8">
    <source>
        <dbReference type="Proteomes" id="UP000655225"/>
    </source>
</evidence>
<keyword evidence="2" id="KW-0186">Copper</keyword>
<dbReference type="OMA" id="FYQEWAK"/>
<evidence type="ECO:0000256" key="4">
    <source>
        <dbReference type="ARBA" id="ARBA00023180"/>
    </source>
</evidence>
<dbReference type="CDD" id="cd13920">
    <property type="entry name" value="Stellacyanin"/>
    <property type="match status" value="1"/>
</dbReference>
<evidence type="ECO:0000256" key="3">
    <source>
        <dbReference type="ARBA" id="ARBA00023157"/>
    </source>
</evidence>
<keyword evidence="4" id="KW-0325">Glycoprotein</keyword>
<dbReference type="InterPro" id="IPR003245">
    <property type="entry name" value="Phytocyanin_dom"/>
</dbReference>
<feature type="domain" description="Phytocyanin" evidence="6">
    <location>
        <begin position="25"/>
        <end position="127"/>
    </location>
</feature>
<accession>A0A834ZR25</accession>
<name>A0A834ZR25_TETSI</name>
<gene>
    <name evidence="7" type="ORF">HHK36_000105</name>
</gene>
<dbReference type="Proteomes" id="UP000655225">
    <property type="component" value="Unassembled WGS sequence"/>
</dbReference>
<dbReference type="PANTHER" id="PTHR33021">
    <property type="entry name" value="BLUE COPPER PROTEIN"/>
    <property type="match status" value="1"/>
</dbReference>
<dbReference type="Pfam" id="PF02298">
    <property type="entry name" value="Cu_bind_like"/>
    <property type="match status" value="1"/>
</dbReference>
<keyword evidence="8" id="KW-1185">Reference proteome</keyword>
<protein>
    <recommendedName>
        <fullName evidence="6">Phytocyanin domain-containing protein</fullName>
    </recommendedName>
</protein>
<keyword evidence="5" id="KW-0732">Signal</keyword>
<dbReference type="PROSITE" id="PS51485">
    <property type="entry name" value="PHYTOCYANIN"/>
    <property type="match status" value="1"/>
</dbReference>
<evidence type="ECO:0000259" key="6">
    <source>
        <dbReference type="PROSITE" id="PS51485"/>
    </source>
</evidence>
<comment type="caution">
    <text evidence="7">The sequence shown here is derived from an EMBL/GenBank/DDBJ whole genome shotgun (WGS) entry which is preliminary data.</text>
</comment>
<proteinExistence type="predicted"/>
<dbReference type="PROSITE" id="PS00196">
    <property type="entry name" value="COPPER_BLUE"/>
    <property type="match status" value="1"/>
</dbReference>
<dbReference type="InterPro" id="IPR008972">
    <property type="entry name" value="Cupredoxin"/>
</dbReference>
<evidence type="ECO:0000256" key="5">
    <source>
        <dbReference type="SAM" id="SignalP"/>
    </source>
</evidence>
<keyword evidence="3" id="KW-1015">Disulfide bond</keyword>
<dbReference type="FunFam" id="2.60.40.420:FF:000034">
    <property type="entry name" value="Cupredoxin superfamily protein"/>
    <property type="match status" value="1"/>
</dbReference>
<sequence length="183" mass="19791">MAQMYISLFLLAAMGCLMMGRVSAMNHIVGGSFGWIIPKNLSFYQEWAKPRTFGVGDKLVFLYRTGVHNVLQVNEKDFNACTQKEVIDMLYSGPTIMNLTEPGDYYYYCGVGTHCEAGQKLAITVTTAEGSSGTPFVLDTASANITSNGSTSTNTTNIKSSANSVHKIGVVSGLLSFFLSLLI</sequence>
<keyword evidence="1" id="KW-0479">Metal-binding</keyword>